<dbReference type="EMBL" id="JAUEPO010000002">
    <property type="protein sequence ID" value="KAK3334143.1"/>
    <property type="molecule type" value="Genomic_DNA"/>
</dbReference>
<name>A0AAE0MJN4_9PEZI</name>
<evidence type="ECO:0000313" key="2">
    <source>
        <dbReference type="Proteomes" id="UP001286456"/>
    </source>
</evidence>
<keyword evidence="2" id="KW-1185">Reference proteome</keyword>
<reference evidence="1" key="1">
    <citation type="journal article" date="2023" name="Mol. Phylogenet. Evol.">
        <title>Genome-scale phylogeny and comparative genomics of the fungal order Sordariales.</title>
        <authorList>
            <person name="Hensen N."/>
            <person name="Bonometti L."/>
            <person name="Westerberg I."/>
            <person name="Brannstrom I.O."/>
            <person name="Guillou S."/>
            <person name="Cros-Aarteil S."/>
            <person name="Calhoun S."/>
            <person name="Haridas S."/>
            <person name="Kuo A."/>
            <person name="Mondo S."/>
            <person name="Pangilinan J."/>
            <person name="Riley R."/>
            <person name="LaButti K."/>
            <person name="Andreopoulos B."/>
            <person name="Lipzen A."/>
            <person name="Chen C."/>
            <person name="Yan M."/>
            <person name="Daum C."/>
            <person name="Ng V."/>
            <person name="Clum A."/>
            <person name="Steindorff A."/>
            <person name="Ohm R.A."/>
            <person name="Martin F."/>
            <person name="Silar P."/>
            <person name="Natvig D.O."/>
            <person name="Lalanne C."/>
            <person name="Gautier V."/>
            <person name="Ament-Velasquez S.L."/>
            <person name="Kruys A."/>
            <person name="Hutchinson M.I."/>
            <person name="Powell A.J."/>
            <person name="Barry K."/>
            <person name="Miller A.N."/>
            <person name="Grigoriev I.V."/>
            <person name="Debuchy R."/>
            <person name="Gladieux P."/>
            <person name="Hiltunen Thoren M."/>
            <person name="Johannesson H."/>
        </authorList>
    </citation>
    <scope>NUCLEOTIDE SEQUENCE</scope>
    <source>
        <strain evidence="1">SMH4131-1</strain>
    </source>
</reference>
<comment type="caution">
    <text evidence="1">The sequence shown here is derived from an EMBL/GenBank/DDBJ whole genome shotgun (WGS) entry which is preliminary data.</text>
</comment>
<evidence type="ECO:0000313" key="1">
    <source>
        <dbReference type="EMBL" id="KAK3334143.1"/>
    </source>
</evidence>
<gene>
    <name evidence="1" type="ORF">B0T19DRAFT_399738</name>
</gene>
<proteinExistence type="predicted"/>
<organism evidence="1 2">
    <name type="scientific">Cercophora scortea</name>
    <dbReference type="NCBI Taxonomy" id="314031"/>
    <lineage>
        <taxon>Eukaryota</taxon>
        <taxon>Fungi</taxon>
        <taxon>Dikarya</taxon>
        <taxon>Ascomycota</taxon>
        <taxon>Pezizomycotina</taxon>
        <taxon>Sordariomycetes</taxon>
        <taxon>Sordariomycetidae</taxon>
        <taxon>Sordariales</taxon>
        <taxon>Lasiosphaeriaceae</taxon>
        <taxon>Cercophora</taxon>
    </lineage>
</organism>
<protein>
    <submittedName>
        <fullName evidence="1">Uncharacterized protein</fullName>
    </submittedName>
</protein>
<accession>A0AAE0MJN4</accession>
<reference evidence="1" key="2">
    <citation type="submission" date="2023-06" db="EMBL/GenBank/DDBJ databases">
        <authorList>
            <consortium name="Lawrence Berkeley National Laboratory"/>
            <person name="Haridas S."/>
            <person name="Hensen N."/>
            <person name="Bonometti L."/>
            <person name="Westerberg I."/>
            <person name="Brannstrom I.O."/>
            <person name="Guillou S."/>
            <person name="Cros-Aarteil S."/>
            <person name="Calhoun S."/>
            <person name="Kuo A."/>
            <person name="Mondo S."/>
            <person name="Pangilinan J."/>
            <person name="Riley R."/>
            <person name="Labutti K."/>
            <person name="Andreopoulos B."/>
            <person name="Lipzen A."/>
            <person name="Chen C."/>
            <person name="Yanf M."/>
            <person name="Daum C."/>
            <person name="Ng V."/>
            <person name="Clum A."/>
            <person name="Steindorff A."/>
            <person name="Ohm R."/>
            <person name="Martin F."/>
            <person name="Silar P."/>
            <person name="Natvig D."/>
            <person name="Lalanne C."/>
            <person name="Gautier V."/>
            <person name="Ament-Velasquez S.L."/>
            <person name="Kruys A."/>
            <person name="Hutchinson M.I."/>
            <person name="Powell A.J."/>
            <person name="Barry K."/>
            <person name="Miller A.N."/>
            <person name="Grigoriev I.V."/>
            <person name="Debuchy R."/>
            <person name="Gladieux P."/>
            <person name="Thoren M.H."/>
            <person name="Johannesson H."/>
        </authorList>
    </citation>
    <scope>NUCLEOTIDE SEQUENCE</scope>
    <source>
        <strain evidence="1">SMH4131-1</strain>
    </source>
</reference>
<dbReference type="AlphaFoldDB" id="A0AAE0MJN4"/>
<dbReference type="Proteomes" id="UP001286456">
    <property type="component" value="Unassembled WGS sequence"/>
</dbReference>
<sequence length="268" mass="31161">MTKTQSKSKVNFLRSLRQRTGRWLRHRTKKPETDRHENKYEIDISNLSRRMRLFIGVPARKNPNEWQPDTLQIDRDEWEIVQQNFPGPLGYHYDDDDPEKPNMYANGYPSRGFCVYPHSQVQRHEPETSAPPPYKWARVANLPTPVKITTKHWSSLLAAQREKSKLLAAQEYISTRLAEITTQSEAVMKIKRQEQLIGGGYDAVHMALQLQSILFEAGIPNLLVDPEPGAPIRTAEDFERVNFHRDIMKAVYVRERLSPVSFVWPRTS</sequence>